<dbReference type="EMBL" id="JBHTIO010000022">
    <property type="protein sequence ID" value="MFD0896934.1"/>
    <property type="molecule type" value="Genomic_DNA"/>
</dbReference>
<dbReference type="RefSeq" id="WP_171001885.1">
    <property type="nucleotide sequence ID" value="NZ_BJDN01000025.1"/>
</dbReference>
<protein>
    <submittedName>
        <fullName evidence="2">SPJ_0845 family protein</fullName>
    </submittedName>
</protein>
<sequence>MGLTIKQDNTLNELFDKFALDPKKSVEKPVAKKPKEVKVTKKDDPKK</sequence>
<name>A0ABW3EBR7_9LACO</name>
<evidence type="ECO:0000256" key="1">
    <source>
        <dbReference type="SAM" id="MobiDB-lite"/>
    </source>
</evidence>
<gene>
    <name evidence="2" type="ORF">ACFQZ7_04195</name>
</gene>
<evidence type="ECO:0000313" key="2">
    <source>
        <dbReference type="EMBL" id="MFD0896934.1"/>
    </source>
</evidence>
<comment type="caution">
    <text evidence="2">The sequence shown here is derived from an EMBL/GenBank/DDBJ whole genome shotgun (WGS) entry which is preliminary data.</text>
</comment>
<proteinExistence type="predicted"/>
<dbReference type="NCBIfam" id="NF040897">
    <property type="entry name" value="SPJ_0845_Nterm"/>
    <property type="match status" value="1"/>
</dbReference>
<keyword evidence="3" id="KW-1185">Reference proteome</keyword>
<organism evidence="2 3">
    <name type="scientific">Loigolactobacillus binensis</name>
    <dbReference type="NCBI Taxonomy" id="2559922"/>
    <lineage>
        <taxon>Bacteria</taxon>
        <taxon>Bacillati</taxon>
        <taxon>Bacillota</taxon>
        <taxon>Bacilli</taxon>
        <taxon>Lactobacillales</taxon>
        <taxon>Lactobacillaceae</taxon>
        <taxon>Loigolactobacillus</taxon>
    </lineage>
</organism>
<feature type="region of interest" description="Disordered" evidence="1">
    <location>
        <begin position="26"/>
        <end position="47"/>
    </location>
</feature>
<reference evidence="3" key="1">
    <citation type="journal article" date="2019" name="Int. J. Syst. Evol. Microbiol.">
        <title>The Global Catalogue of Microorganisms (GCM) 10K type strain sequencing project: providing services to taxonomists for standard genome sequencing and annotation.</title>
        <authorList>
            <consortium name="The Broad Institute Genomics Platform"/>
            <consortium name="The Broad Institute Genome Sequencing Center for Infectious Disease"/>
            <person name="Wu L."/>
            <person name="Ma J."/>
        </authorList>
    </citation>
    <scope>NUCLEOTIDE SEQUENCE [LARGE SCALE GENOMIC DNA]</scope>
    <source>
        <strain evidence="3">CCM 8925</strain>
    </source>
</reference>
<dbReference type="InterPro" id="IPR047909">
    <property type="entry name" value="SPJ_0845-like_N"/>
</dbReference>
<accession>A0ABW3EBR7</accession>
<dbReference type="Proteomes" id="UP001597104">
    <property type="component" value="Unassembled WGS sequence"/>
</dbReference>
<evidence type="ECO:0000313" key="3">
    <source>
        <dbReference type="Proteomes" id="UP001597104"/>
    </source>
</evidence>